<dbReference type="CDD" id="cd21109">
    <property type="entry name" value="SPASM"/>
    <property type="match status" value="1"/>
</dbReference>
<dbReference type="InterPro" id="IPR007197">
    <property type="entry name" value="rSAM"/>
</dbReference>
<evidence type="ECO:0000256" key="3">
    <source>
        <dbReference type="ARBA" id="ARBA00022691"/>
    </source>
</evidence>
<dbReference type="InterPro" id="IPR058240">
    <property type="entry name" value="rSAM_sf"/>
</dbReference>
<dbReference type="SFLD" id="SFLDG01067">
    <property type="entry name" value="SPASM/twitch_domain_containing"/>
    <property type="match status" value="1"/>
</dbReference>
<keyword evidence="4" id="KW-0479">Metal-binding</keyword>
<reference evidence="10" key="1">
    <citation type="submission" date="2011-11" db="EMBL/GenBank/DDBJ databases">
        <title>Improved High-Quality Draft sequence of Desulfovibrio sp. U5L.</title>
        <authorList>
            <consortium name="US DOE Joint Genome Institute"/>
            <person name="Lucas S."/>
            <person name="Han J."/>
            <person name="Lapidus A."/>
            <person name="Cheng J.-F."/>
            <person name="Goodwin L."/>
            <person name="Pitluck S."/>
            <person name="Peters L."/>
            <person name="Ovchinnikova G."/>
            <person name="Held B."/>
            <person name="Detter J.C."/>
            <person name="Han C."/>
            <person name="Tapia R."/>
            <person name="Land M."/>
            <person name="Hauser L."/>
            <person name="Kyrpides N."/>
            <person name="Ivanova N."/>
            <person name="Pagani I."/>
            <person name="Gabster J."/>
            <person name="Walker C."/>
            <person name="Stolyar S."/>
            <person name="Stahl D."/>
            <person name="Arkin A."/>
            <person name="Dehal P."/>
            <person name="Hazen T."/>
            <person name="Woyke T."/>
        </authorList>
    </citation>
    <scope>NUCLEOTIDE SEQUENCE [LARGE SCALE GENOMIC DNA]</scope>
    <source>
        <strain evidence="10">U5L</strain>
    </source>
</reference>
<sequence length="554" mass="60894">MWVDFSLARPDLSTTASGGSAVIAVQQAVSEAAAMALGRLEAGADVLPTQLALETVNRCNARCRMCPGSSLTRPRGSMDRERHRLIVDRVAAWGPPITCVSHAGMGEPLLDRDLAEKISYEKQTFPKADVVVYTNGTLLDERRGEELIACGADMVSVSLNAFDPAVYTAITGLDRDRTYARVEEFFARARSAGGTTRTQVSLVPSPHSPLPDRKAFIAYWTDRGVSVAVPPLIHWGAGQAGNGPEGPVACLYLWKVLMVDWDGTVKPCCEDYDSSLVLGRLPQDDPRVVFNSPVMRCLRQRHLQGDFSRPAMCAACAETGSPARDYWSLESPVFTPDVSDTVETFKVELGQKLAASIAHNTFDYPPYVWPPSTPARSYIERFLSTYADQVRGQVVEFHPGYYRRFFPGADHYAVWNIEPAPDVTVVADIQNATSVADASFDVVVCTHVLSAVRDVWAAGRELWRVLAPGGLLLCTVPCLLQGYAPDPRDYWRFTRDSLDAIFARFPERHIHAYGNPATAAGSLHYLMTNHFPPNVMAHDDARCPSILGLAARKY</sequence>
<evidence type="ECO:0000256" key="1">
    <source>
        <dbReference type="ARBA" id="ARBA00001966"/>
    </source>
</evidence>
<dbReference type="InterPro" id="IPR029063">
    <property type="entry name" value="SAM-dependent_MTases_sf"/>
</dbReference>
<dbReference type="Gene3D" id="3.40.50.150">
    <property type="entry name" value="Vaccinia Virus protein VP39"/>
    <property type="match status" value="1"/>
</dbReference>
<keyword evidence="2" id="KW-0004">4Fe-4S</keyword>
<dbReference type="InterPro" id="IPR034391">
    <property type="entry name" value="AdoMet-like_SPASM_containing"/>
</dbReference>
<evidence type="ECO:0000256" key="5">
    <source>
        <dbReference type="ARBA" id="ARBA00023004"/>
    </source>
</evidence>
<dbReference type="SUPFAM" id="SSF102114">
    <property type="entry name" value="Radical SAM enzymes"/>
    <property type="match status" value="1"/>
</dbReference>
<keyword evidence="3" id="KW-0949">S-adenosyl-L-methionine</keyword>
<dbReference type="SFLD" id="SFLDG01387">
    <property type="entry name" value="BtrN-like_SPASM_domain_contain"/>
    <property type="match status" value="1"/>
</dbReference>
<dbReference type="HOGENOM" id="CLU_491552_0_0_7"/>
<organism evidence="10">
    <name type="scientific">Desulfovibrio sp. U5L</name>
    <dbReference type="NCBI Taxonomy" id="596152"/>
    <lineage>
        <taxon>Bacteria</taxon>
        <taxon>Pseudomonadati</taxon>
        <taxon>Thermodesulfobacteriota</taxon>
        <taxon>Desulfovibrionia</taxon>
        <taxon>Desulfovibrionales</taxon>
        <taxon>Desulfovibrionaceae</taxon>
        <taxon>Desulfovibrio</taxon>
    </lineage>
</organism>
<evidence type="ECO:0000259" key="7">
    <source>
        <dbReference type="Pfam" id="PF04055"/>
    </source>
</evidence>
<dbReference type="InterPro" id="IPR013785">
    <property type="entry name" value="Aldolase_TIM"/>
</dbReference>
<dbReference type="STRING" id="596152.DesU5LDRAFT_0049"/>
<dbReference type="InterPro" id="IPR023885">
    <property type="entry name" value="4Fe4S-binding_SPASM_dom"/>
</dbReference>
<gene>
    <name evidence="10" type="ORF">DesU5LDRAFT_0049</name>
</gene>
<evidence type="ECO:0000313" key="10">
    <source>
        <dbReference type="EMBL" id="EIG55773.1"/>
    </source>
</evidence>
<evidence type="ECO:0000256" key="4">
    <source>
        <dbReference type="ARBA" id="ARBA00022723"/>
    </source>
</evidence>
<dbReference type="InterPro" id="IPR050377">
    <property type="entry name" value="Radical_SAM_PqqE_MftC-like"/>
</dbReference>
<keyword evidence="5" id="KW-0408">Iron</keyword>
<dbReference type="GO" id="GO:0008757">
    <property type="term" value="F:S-adenosylmethionine-dependent methyltransferase activity"/>
    <property type="evidence" value="ECO:0007669"/>
    <property type="project" value="InterPro"/>
</dbReference>
<dbReference type="PANTHER" id="PTHR11228">
    <property type="entry name" value="RADICAL SAM DOMAIN PROTEIN"/>
    <property type="match status" value="1"/>
</dbReference>
<dbReference type="AlphaFoldDB" id="I2Q7L7"/>
<evidence type="ECO:0000259" key="8">
    <source>
        <dbReference type="Pfam" id="PF08241"/>
    </source>
</evidence>
<evidence type="ECO:0000256" key="2">
    <source>
        <dbReference type="ARBA" id="ARBA00022485"/>
    </source>
</evidence>
<dbReference type="GO" id="GO:0046872">
    <property type="term" value="F:metal ion binding"/>
    <property type="evidence" value="ECO:0007669"/>
    <property type="project" value="UniProtKB-KW"/>
</dbReference>
<accession>I2Q7L7</accession>
<dbReference type="Pfam" id="PF13186">
    <property type="entry name" value="SPASM"/>
    <property type="match status" value="1"/>
</dbReference>
<dbReference type="eggNOG" id="COG0535">
    <property type="taxonomic scope" value="Bacteria"/>
</dbReference>
<comment type="cofactor">
    <cofactor evidence="1">
        <name>[4Fe-4S] cluster</name>
        <dbReference type="ChEBI" id="CHEBI:49883"/>
    </cofactor>
</comment>
<name>I2Q7L7_9BACT</name>
<dbReference type="CDD" id="cd02440">
    <property type="entry name" value="AdoMet_MTases"/>
    <property type="match status" value="1"/>
</dbReference>
<dbReference type="Pfam" id="PF04055">
    <property type="entry name" value="Radical_SAM"/>
    <property type="match status" value="1"/>
</dbReference>
<dbReference type="SUPFAM" id="SSF53335">
    <property type="entry name" value="S-adenosyl-L-methionine-dependent methyltransferases"/>
    <property type="match status" value="1"/>
</dbReference>
<feature type="domain" description="Radical SAM core" evidence="7">
    <location>
        <begin position="54"/>
        <end position="196"/>
    </location>
</feature>
<dbReference type="InterPro" id="IPR013216">
    <property type="entry name" value="Methyltransf_11"/>
</dbReference>
<dbReference type="PANTHER" id="PTHR11228:SF7">
    <property type="entry name" value="PQQA PEPTIDE CYCLASE"/>
    <property type="match status" value="1"/>
</dbReference>
<dbReference type="GO" id="GO:0051536">
    <property type="term" value="F:iron-sulfur cluster binding"/>
    <property type="evidence" value="ECO:0007669"/>
    <property type="project" value="UniProtKB-KW"/>
</dbReference>
<dbReference type="SFLD" id="SFLDS00029">
    <property type="entry name" value="Radical_SAM"/>
    <property type="match status" value="1"/>
</dbReference>
<dbReference type="OrthoDB" id="163232at2"/>
<evidence type="ECO:0000256" key="6">
    <source>
        <dbReference type="ARBA" id="ARBA00023014"/>
    </source>
</evidence>
<proteinExistence type="predicted"/>
<dbReference type="EMBL" id="JH600067">
    <property type="protein sequence ID" value="EIG55773.1"/>
    <property type="molecule type" value="Genomic_DNA"/>
</dbReference>
<dbReference type="Gene3D" id="3.20.20.70">
    <property type="entry name" value="Aldolase class I"/>
    <property type="match status" value="1"/>
</dbReference>
<evidence type="ECO:0000259" key="9">
    <source>
        <dbReference type="Pfam" id="PF13186"/>
    </source>
</evidence>
<feature type="domain" description="4Fe4S-binding SPASM" evidence="9">
    <location>
        <begin position="250"/>
        <end position="316"/>
    </location>
</feature>
<keyword evidence="6" id="KW-0411">Iron-sulfur</keyword>
<dbReference type="CDD" id="cd01335">
    <property type="entry name" value="Radical_SAM"/>
    <property type="match status" value="1"/>
</dbReference>
<protein>
    <submittedName>
        <fullName evidence="10">Putative Fe-S oxidoreductase</fullName>
    </submittedName>
</protein>
<dbReference type="eggNOG" id="COG2226">
    <property type="taxonomic scope" value="Bacteria"/>
</dbReference>
<dbReference type="Pfam" id="PF08241">
    <property type="entry name" value="Methyltransf_11"/>
    <property type="match status" value="1"/>
</dbReference>
<feature type="domain" description="Methyltransferase type 11" evidence="8">
    <location>
        <begin position="424"/>
        <end position="474"/>
    </location>
</feature>